<dbReference type="InterPro" id="IPR001789">
    <property type="entry name" value="Sig_transdc_resp-reg_receiver"/>
</dbReference>
<dbReference type="InterPro" id="IPR058245">
    <property type="entry name" value="NreC/VraR/RcsB-like_REC"/>
</dbReference>
<keyword evidence="1 3" id="KW-0597">Phosphoprotein</keyword>
<comment type="caution">
    <text evidence="6">The sequence shown here is derived from an EMBL/GenBank/DDBJ whole genome shotgun (WGS) entry which is preliminary data.</text>
</comment>
<dbReference type="Gene3D" id="3.40.50.2300">
    <property type="match status" value="1"/>
</dbReference>
<dbReference type="InterPro" id="IPR016032">
    <property type="entry name" value="Sig_transdc_resp-reg_C-effctor"/>
</dbReference>
<dbReference type="PROSITE" id="PS50110">
    <property type="entry name" value="RESPONSE_REGULATORY"/>
    <property type="match status" value="1"/>
</dbReference>
<reference evidence="6 7" key="1">
    <citation type="submission" date="2022-02" db="EMBL/GenBank/DDBJ databases">
        <title>Draft genome sequence of Mezorhizobium retamae strain IRAMC:0171 isolated from Retama raetam nodules.</title>
        <authorList>
            <person name="Bengaied R."/>
            <person name="Sbissi I."/>
            <person name="Huber K."/>
            <person name="Ghodbane F."/>
            <person name="Nouioui I."/>
            <person name="Tarhouni M."/>
            <person name="Gtari M."/>
        </authorList>
    </citation>
    <scope>NUCLEOTIDE SEQUENCE [LARGE SCALE GENOMIC DNA]</scope>
    <source>
        <strain evidence="6 7">IRAMC:0171</strain>
    </source>
</reference>
<evidence type="ECO:0000256" key="2">
    <source>
        <dbReference type="ARBA" id="ARBA00023125"/>
    </source>
</evidence>
<evidence type="ECO:0000313" key="7">
    <source>
        <dbReference type="Proteomes" id="UP001201701"/>
    </source>
</evidence>
<evidence type="ECO:0000259" key="5">
    <source>
        <dbReference type="PROSITE" id="PS50110"/>
    </source>
</evidence>
<name>A0ABS9QE08_9HYPH</name>
<dbReference type="CDD" id="cd17535">
    <property type="entry name" value="REC_NarL-like"/>
    <property type="match status" value="1"/>
</dbReference>
<dbReference type="SMART" id="SM00421">
    <property type="entry name" value="HTH_LUXR"/>
    <property type="match status" value="1"/>
</dbReference>
<dbReference type="CDD" id="cd06170">
    <property type="entry name" value="LuxR_C_like"/>
    <property type="match status" value="1"/>
</dbReference>
<dbReference type="RefSeq" id="WP_239364929.1">
    <property type="nucleotide sequence ID" value="NZ_JAKREW010000008.1"/>
</dbReference>
<proteinExistence type="predicted"/>
<dbReference type="PANTHER" id="PTHR45566">
    <property type="entry name" value="HTH-TYPE TRANSCRIPTIONAL REGULATOR YHJB-RELATED"/>
    <property type="match status" value="1"/>
</dbReference>
<feature type="modified residue" description="4-aspartylphosphate" evidence="3">
    <location>
        <position position="57"/>
    </location>
</feature>
<dbReference type="Pfam" id="PF00196">
    <property type="entry name" value="GerE"/>
    <property type="match status" value="1"/>
</dbReference>
<dbReference type="SUPFAM" id="SSF46894">
    <property type="entry name" value="C-terminal effector domain of the bipartite response regulators"/>
    <property type="match status" value="1"/>
</dbReference>
<dbReference type="EMBL" id="JAKREW010000008">
    <property type="protein sequence ID" value="MCG7505605.1"/>
    <property type="molecule type" value="Genomic_DNA"/>
</dbReference>
<protein>
    <submittedName>
        <fullName evidence="6">Response regulator transcription factor</fullName>
    </submittedName>
</protein>
<accession>A0ABS9QE08</accession>
<dbReference type="PROSITE" id="PS50043">
    <property type="entry name" value="HTH_LUXR_2"/>
    <property type="match status" value="1"/>
</dbReference>
<evidence type="ECO:0000259" key="4">
    <source>
        <dbReference type="PROSITE" id="PS50043"/>
    </source>
</evidence>
<dbReference type="InterPro" id="IPR011006">
    <property type="entry name" value="CheY-like_superfamily"/>
</dbReference>
<dbReference type="Proteomes" id="UP001201701">
    <property type="component" value="Unassembled WGS sequence"/>
</dbReference>
<keyword evidence="2" id="KW-0238">DNA-binding</keyword>
<organism evidence="6 7">
    <name type="scientific">Mesorhizobium retamae</name>
    <dbReference type="NCBI Taxonomy" id="2912854"/>
    <lineage>
        <taxon>Bacteria</taxon>
        <taxon>Pseudomonadati</taxon>
        <taxon>Pseudomonadota</taxon>
        <taxon>Alphaproteobacteria</taxon>
        <taxon>Hyphomicrobiales</taxon>
        <taxon>Phyllobacteriaceae</taxon>
        <taxon>Mesorhizobium</taxon>
    </lineage>
</organism>
<sequence length="212" mass="23518">MPKDLIIVADDHPVFREGLRRIVQTVETDADIIEAETMDEVLAAARSGRQPKLFIMDLLFPGLVAERSLAELRQEFQRSSIMVVSMVDDRRTVDTVMASGADGFVSKSVPPSELMEAIAAVRDGDYVIKLKSSDRVSYPAEDADILNSLTQRQREVLRLLADGKSNKEIGRMLDISHYTVRIHVSALLRVLNVGSRSAAAVKALNEGWVDRI</sequence>
<dbReference type="PRINTS" id="PR00038">
    <property type="entry name" value="HTHLUXR"/>
</dbReference>
<evidence type="ECO:0000256" key="3">
    <source>
        <dbReference type="PROSITE-ProRule" id="PRU00169"/>
    </source>
</evidence>
<evidence type="ECO:0000313" key="6">
    <source>
        <dbReference type="EMBL" id="MCG7505605.1"/>
    </source>
</evidence>
<dbReference type="InterPro" id="IPR000792">
    <property type="entry name" value="Tscrpt_reg_LuxR_C"/>
</dbReference>
<dbReference type="InterPro" id="IPR051015">
    <property type="entry name" value="EvgA-like"/>
</dbReference>
<dbReference type="PANTHER" id="PTHR45566:SF2">
    <property type="entry name" value="NARL SUBFAMILY"/>
    <property type="match status" value="1"/>
</dbReference>
<feature type="domain" description="Response regulatory" evidence="5">
    <location>
        <begin position="5"/>
        <end position="122"/>
    </location>
</feature>
<dbReference type="Pfam" id="PF00072">
    <property type="entry name" value="Response_reg"/>
    <property type="match status" value="1"/>
</dbReference>
<evidence type="ECO:0000256" key="1">
    <source>
        <dbReference type="ARBA" id="ARBA00022553"/>
    </source>
</evidence>
<feature type="domain" description="HTH luxR-type" evidence="4">
    <location>
        <begin position="142"/>
        <end position="207"/>
    </location>
</feature>
<dbReference type="SUPFAM" id="SSF52172">
    <property type="entry name" value="CheY-like"/>
    <property type="match status" value="1"/>
</dbReference>
<dbReference type="SMART" id="SM00448">
    <property type="entry name" value="REC"/>
    <property type="match status" value="1"/>
</dbReference>
<keyword evidence="7" id="KW-1185">Reference proteome</keyword>
<gene>
    <name evidence="6" type="ORF">L4923_11340</name>
</gene>